<feature type="compositionally biased region" description="Basic residues" evidence="1">
    <location>
        <begin position="148"/>
        <end position="158"/>
    </location>
</feature>
<accession>A0ABS6USB5</accession>
<feature type="domain" description="HTH-type transcriptional repressor Sco4008 C-terminal" evidence="2">
    <location>
        <begin position="2"/>
        <end position="63"/>
    </location>
</feature>
<proteinExistence type="predicted"/>
<reference evidence="3 4" key="1">
    <citation type="submission" date="2020-11" db="EMBL/GenBank/DDBJ databases">
        <title>Pseudonocardia abyssalis sp. nov. and Pseudonocardia oceani sp. nov., description and phylogenomic analysis of two novel actinomycetes isolated from the deep Southern Ocean.</title>
        <authorList>
            <person name="Parra J."/>
        </authorList>
    </citation>
    <scope>NUCLEOTIDE SEQUENCE [LARGE SCALE GENOMIC DNA]</scope>
    <source>
        <strain evidence="3 4">KRD-168</strain>
    </source>
</reference>
<dbReference type="EMBL" id="JADQDK010000001">
    <property type="protein sequence ID" value="MBW0135160.1"/>
    <property type="molecule type" value="Genomic_DNA"/>
</dbReference>
<name>A0ABS6USB5_9PSEU</name>
<keyword evidence="4" id="KW-1185">Reference proteome</keyword>
<comment type="caution">
    <text evidence="3">The sequence shown here is derived from an EMBL/GenBank/DDBJ whole genome shotgun (WGS) entry which is preliminary data.</text>
</comment>
<dbReference type="Pfam" id="PF17926">
    <property type="entry name" value="TetR_C_21"/>
    <property type="match status" value="1"/>
</dbReference>
<evidence type="ECO:0000313" key="4">
    <source>
        <dbReference type="Proteomes" id="UP000694287"/>
    </source>
</evidence>
<evidence type="ECO:0000259" key="2">
    <source>
        <dbReference type="Pfam" id="PF17926"/>
    </source>
</evidence>
<feature type="region of interest" description="Disordered" evidence="1">
    <location>
        <begin position="42"/>
        <end position="66"/>
    </location>
</feature>
<dbReference type="Proteomes" id="UP000694287">
    <property type="component" value="Unassembled WGS sequence"/>
</dbReference>
<gene>
    <name evidence="3" type="ORF">I4I81_12980</name>
</gene>
<dbReference type="InterPro" id="IPR041467">
    <property type="entry name" value="Sco4008_C"/>
</dbReference>
<feature type="compositionally biased region" description="Basic and acidic residues" evidence="1">
    <location>
        <begin position="42"/>
        <end position="54"/>
    </location>
</feature>
<feature type="compositionally biased region" description="Gly residues" evidence="1">
    <location>
        <begin position="93"/>
        <end position="103"/>
    </location>
</feature>
<sequence>MRITAAQGTGVLVDEVEPADLWAMPIAVAGTWAQGGIVHTASRGDDAAEHERHRTAPAPSVRRAFCRRGPPRPIAVSSRDVGCTDAHLCSGRGVAGGRGGGGTAVLRRREHARPRPRSHRPRRGRVVGAVARPRGRPRPDRRTLPRPPPRRLPARHLR</sequence>
<evidence type="ECO:0000313" key="3">
    <source>
        <dbReference type="EMBL" id="MBW0135160.1"/>
    </source>
</evidence>
<protein>
    <recommendedName>
        <fullName evidence="2">HTH-type transcriptional repressor Sco4008 C-terminal domain-containing protein</fullName>
    </recommendedName>
</protein>
<organism evidence="3 4">
    <name type="scientific">Pseudonocardia abyssalis</name>
    <dbReference type="NCBI Taxonomy" id="2792008"/>
    <lineage>
        <taxon>Bacteria</taxon>
        <taxon>Bacillati</taxon>
        <taxon>Actinomycetota</taxon>
        <taxon>Actinomycetes</taxon>
        <taxon>Pseudonocardiales</taxon>
        <taxon>Pseudonocardiaceae</taxon>
        <taxon>Pseudonocardia</taxon>
    </lineage>
</organism>
<feature type="region of interest" description="Disordered" evidence="1">
    <location>
        <begin position="88"/>
        <end position="158"/>
    </location>
</feature>
<evidence type="ECO:0000256" key="1">
    <source>
        <dbReference type="SAM" id="MobiDB-lite"/>
    </source>
</evidence>
<feature type="compositionally biased region" description="Basic residues" evidence="1">
    <location>
        <begin position="106"/>
        <end position="125"/>
    </location>
</feature>